<proteinExistence type="predicted"/>
<evidence type="ECO:0000313" key="2">
    <source>
        <dbReference type="Proteomes" id="UP000294830"/>
    </source>
</evidence>
<reference evidence="1 2" key="1">
    <citation type="submission" date="2019-03" db="EMBL/GenBank/DDBJ databases">
        <title>Genomic Encyclopedia of Archaeal and Bacterial Type Strains, Phase II (KMG-II): from individual species to whole genera.</title>
        <authorList>
            <person name="Goeker M."/>
        </authorList>
    </citation>
    <scope>NUCLEOTIDE SEQUENCE [LARGE SCALE GENOMIC DNA]</scope>
    <source>
        <strain evidence="1 2">RL-C</strain>
    </source>
</reference>
<gene>
    <name evidence="1" type="ORF">CLV25_101400</name>
</gene>
<keyword evidence="2" id="KW-1185">Reference proteome</keyword>
<name>A0A4R2EV30_9BACT</name>
<organism evidence="1 2">
    <name type="scientific">Acetobacteroides hydrogenigenes</name>
    <dbReference type="NCBI Taxonomy" id="979970"/>
    <lineage>
        <taxon>Bacteria</taxon>
        <taxon>Pseudomonadati</taxon>
        <taxon>Bacteroidota</taxon>
        <taxon>Bacteroidia</taxon>
        <taxon>Bacteroidales</taxon>
        <taxon>Rikenellaceae</taxon>
        <taxon>Acetobacteroides</taxon>
    </lineage>
</organism>
<dbReference type="InterPro" id="IPR046228">
    <property type="entry name" value="DUF6261"/>
</dbReference>
<accession>A0A4R2EV30</accession>
<dbReference type="Pfam" id="PF19775">
    <property type="entry name" value="DUF6261"/>
    <property type="match status" value="1"/>
</dbReference>
<sequence length="265" mass="29836">MITNINVSTMKRTLLFKNPARDLGNVSFYQFVFSQASRINEIDASVLTDADLRQILAILLTLSEEFNKVILQVQKSIKTEEILAAKQVRDRCFSALKVGIKNAQYSTDTEVLQAAAGLTILINTCGNIARMALEKGSGTAEKLVEELEGPAYKPMIEKLTLSPVVIRLKKENESLVDLYESRRDDYLGKNSVKSVDLRKDVIRQYQLLCSYIVLKVQLSKDAQYHEALQIINTIRKEFAEVVARHKAARKNGKKKVQDQSAPEES</sequence>
<evidence type="ECO:0000313" key="1">
    <source>
        <dbReference type="EMBL" id="TCN73179.1"/>
    </source>
</evidence>
<dbReference type="Proteomes" id="UP000294830">
    <property type="component" value="Unassembled WGS sequence"/>
</dbReference>
<protein>
    <submittedName>
        <fullName evidence="1">Uncharacterized protein</fullName>
    </submittedName>
</protein>
<dbReference type="AlphaFoldDB" id="A0A4R2EV30"/>
<dbReference type="EMBL" id="SLWB01000001">
    <property type="protein sequence ID" value="TCN73179.1"/>
    <property type="molecule type" value="Genomic_DNA"/>
</dbReference>
<comment type="caution">
    <text evidence="1">The sequence shown here is derived from an EMBL/GenBank/DDBJ whole genome shotgun (WGS) entry which is preliminary data.</text>
</comment>